<dbReference type="Gene3D" id="1.10.10.60">
    <property type="entry name" value="Homeodomain-like"/>
    <property type="match status" value="1"/>
</dbReference>
<dbReference type="InterPro" id="IPR009057">
    <property type="entry name" value="Homeodomain-like_sf"/>
</dbReference>
<evidence type="ECO:0000313" key="9">
    <source>
        <dbReference type="EMBL" id="TCC92463.1"/>
    </source>
</evidence>
<evidence type="ECO:0000256" key="3">
    <source>
        <dbReference type="ARBA" id="ARBA00023015"/>
    </source>
</evidence>
<dbReference type="InterPro" id="IPR025662">
    <property type="entry name" value="Sigma_54_int_dom_ATP-bd_1"/>
</dbReference>
<dbReference type="EMBL" id="SJSK01000002">
    <property type="protein sequence ID" value="TCC92463.1"/>
    <property type="molecule type" value="Genomic_DNA"/>
</dbReference>
<organism evidence="9 10">
    <name type="scientific">Pedobacter frigiditerrae</name>
    <dbReference type="NCBI Taxonomy" id="2530452"/>
    <lineage>
        <taxon>Bacteria</taxon>
        <taxon>Pseudomonadati</taxon>
        <taxon>Bacteroidota</taxon>
        <taxon>Sphingobacteriia</taxon>
        <taxon>Sphingobacteriales</taxon>
        <taxon>Sphingobacteriaceae</taxon>
        <taxon>Pedobacter</taxon>
    </lineage>
</organism>
<dbReference type="Gene3D" id="1.10.8.60">
    <property type="match status" value="1"/>
</dbReference>
<evidence type="ECO:0000313" key="10">
    <source>
        <dbReference type="Proteomes" id="UP000292884"/>
    </source>
</evidence>
<keyword evidence="1" id="KW-0547">Nucleotide-binding</keyword>
<dbReference type="PROSITE" id="PS50045">
    <property type="entry name" value="SIGMA54_INTERACT_4"/>
    <property type="match status" value="1"/>
</dbReference>
<dbReference type="Pfam" id="PF00158">
    <property type="entry name" value="Sigma54_activat"/>
    <property type="match status" value="1"/>
</dbReference>
<feature type="domain" description="Sigma-54 factor interaction" evidence="8">
    <location>
        <begin position="218"/>
        <end position="447"/>
    </location>
</feature>
<proteinExistence type="predicted"/>
<evidence type="ECO:0000256" key="6">
    <source>
        <dbReference type="ARBA" id="ARBA00023163"/>
    </source>
</evidence>
<dbReference type="PROSITE" id="PS00688">
    <property type="entry name" value="SIGMA54_INTERACT_3"/>
    <property type="match status" value="1"/>
</dbReference>
<dbReference type="GO" id="GO:0006355">
    <property type="term" value="P:regulation of DNA-templated transcription"/>
    <property type="evidence" value="ECO:0007669"/>
    <property type="project" value="InterPro"/>
</dbReference>
<evidence type="ECO:0000256" key="4">
    <source>
        <dbReference type="ARBA" id="ARBA00023125"/>
    </source>
</evidence>
<dbReference type="PROSITE" id="PS00676">
    <property type="entry name" value="SIGMA54_INTERACT_2"/>
    <property type="match status" value="1"/>
</dbReference>
<dbReference type="Proteomes" id="UP000292884">
    <property type="component" value="Unassembled WGS sequence"/>
</dbReference>
<name>A0A4R0MZQ7_9SPHI</name>
<dbReference type="InterPro" id="IPR058031">
    <property type="entry name" value="AAA_lid_NorR"/>
</dbReference>
<dbReference type="SUPFAM" id="SSF46689">
    <property type="entry name" value="Homeodomain-like"/>
    <property type="match status" value="1"/>
</dbReference>
<keyword evidence="4" id="KW-0238">DNA-binding</keyword>
<dbReference type="Gene3D" id="3.40.50.300">
    <property type="entry name" value="P-loop containing nucleotide triphosphate hydrolases"/>
    <property type="match status" value="1"/>
</dbReference>
<dbReference type="InterPro" id="IPR025943">
    <property type="entry name" value="Sigma_54_int_dom_ATP-bd_2"/>
</dbReference>
<comment type="caution">
    <text evidence="9">The sequence shown here is derived from an EMBL/GenBank/DDBJ whole genome shotgun (WGS) entry which is preliminary data.</text>
</comment>
<reference evidence="9 10" key="1">
    <citation type="submission" date="2019-02" db="EMBL/GenBank/DDBJ databases">
        <title>Pedobacter sp. RP-1-13 sp. nov., isolated from Arctic soil.</title>
        <authorList>
            <person name="Dahal R.H."/>
        </authorList>
    </citation>
    <scope>NUCLEOTIDE SEQUENCE [LARGE SCALE GENOMIC DNA]</scope>
    <source>
        <strain evidence="9 10">RP-1-13</strain>
    </source>
</reference>
<dbReference type="PANTHER" id="PTHR32071">
    <property type="entry name" value="TRANSCRIPTIONAL REGULATORY PROTEIN"/>
    <property type="match status" value="1"/>
</dbReference>
<dbReference type="OrthoDB" id="9767722at2"/>
<dbReference type="GO" id="GO:0005524">
    <property type="term" value="F:ATP binding"/>
    <property type="evidence" value="ECO:0007669"/>
    <property type="project" value="UniProtKB-KW"/>
</dbReference>
<dbReference type="Pfam" id="PF25601">
    <property type="entry name" value="AAA_lid_14"/>
    <property type="match status" value="1"/>
</dbReference>
<dbReference type="InterPro" id="IPR027417">
    <property type="entry name" value="P-loop_NTPase"/>
</dbReference>
<dbReference type="InterPro" id="IPR025944">
    <property type="entry name" value="Sigma_54_int_dom_CS"/>
</dbReference>
<keyword evidence="6" id="KW-0804">Transcription</keyword>
<dbReference type="SMART" id="SM00382">
    <property type="entry name" value="AAA"/>
    <property type="match status" value="1"/>
</dbReference>
<evidence type="ECO:0000256" key="1">
    <source>
        <dbReference type="ARBA" id="ARBA00022741"/>
    </source>
</evidence>
<sequence>MMANAEIRQRENEKSLLLSFSNALASIRNKEQLAKEFSDELRKFGVIGNYSLRLLSADQKYHQMYLYDARDAFTEHPGFNHILTMQCDVNDGITNLVLDSQEPLSFNIQELNERKTVPPYVKWWREIGLIELTGLRVRLGEVNIGILWLSIPQDYDKSANALLLKSISSQIAIALSNIHSNEKVVAQLEVIEKYKQQLEEEKVYLREEIQTTHNYDEIIGNSKEMKKTFHMVSQVEATDSTVLILGETGTGKELIARAIHNNSPRKDRLMIKVNCATLPANLIESELFGHEKGSFTGATERRVGKFELADKGTLFLDEIGELPLELQVKLLRALQEKEIERIGGRGTIKVDVRIIAATNRDLEKEMAEGRFRSDLYYRINIFPISLPPLRSRPEDIPSLATHFLQRFSKKLGKPIDAIGSSAMRELTQYSWPGNIRELEHLIERSILLTNGTMIKEIQLPLMRDKNKPLTSETVTCLKTIDENERDHILNMLKYCRGRVGGEGGAAERLGVPKSTLNSKIKRLGIRREHLY</sequence>
<evidence type="ECO:0000259" key="8">
    <source>
        <dbReference type="PROSITE" id="PS50045"/>
    </source>
</evidence>
<keyword evidence="3" id="KW-0805">Transcription regulation</keyword>
<protein>
    <submittedName>
        <fullName evidence="9">AAA family ATPase</fullName>
    </submittedName>
</protein>
<dbReference type="CDD" id="cd00009">
    <property type="entry name" value="AAA"/>
    <property type="match status" value="1"/>
</dbReference>
<dbReference type="PANTHER" id="PTHR32071:SF123">
    <property type="entry name" value="DNA-BINDING TRANSCRIPTIONAL ACTIVATOR HYFR-RELATED"/>
    <property type="match status" value="1"/>
</dbReference>
<keyword evidence="2" id="KW-0067">ATP-binding</keyword>
<accession>A0A4R0MZQ7</accession>
<dbReference type="GO" id="GO:0003677">
    <property type="term" value="F:DNA binding"/>
    <property type="evidence" value="ECO:0007669"/>
    <property type="project" value="UniProtKB-KW"/>
</dbReference>
<feature type="coiled-coil region" evidence="7">
    <location>
        <begin position="181"/>
        <end position="211"/>
    </location>
</feature>
<keyword evidence="7" id="KW-0175">Coiled coil</keyword>
<dbReference type="InterPro" id="IPR002078">
    <property type="entry name" value="Sigma_54_int"/>
</dbReference>
<dbReference type="FunFam" id="1.10.8.60:FF:000014">
    <property type="entry name" value="DNA-binding transcriptional regulator NtrC"/>
    <property type="match status" value="1"/>
</dbReference>
<dbReference type="InterPro" id="IPR029016">
    <property type="entry name" value="GAF-like_dom_sf"/>
</dbReference>
<dbReference type="AlphaFoldDB" id="A0A4R0MZQ7"/>
<gene>
    <name evidence="9" type="ORF">EZ428_11755</name>
</gene>
<dbReference type="SUPFAM" id="SSF55781">
    <property type="entry name" value="GAF domain-like"/>
    <property type="match status" value="1"/>
</dbReference>
<dbReference type="SUPFAM" id="SSF52540">
    <property type="entry name" value="P-loop containing nucleoside triphosphate hydrolases"/>
    <property type="match status" value="1"/>
</dbReference>
<evidence type="ECO:0000256" key="5">
    <source>
        <dbReference type="ARBA" id="ARBA00023159"/>
    </source>
</evidence>
<dbReference type="PROSITE" id="PS00675">
    <property type="entry name" value="SIGMA54_INTERACT_1"/>
    <property type="match status" value="1"/>
</dbReference>
<evidence type="ECO:0000256" key="7">
    <source>
        <dbReference type="SAM" id="Coils"/>
    </source>
</evidence>
<dbReference type="FunFam" id="3.40.50.300:FF:000006">
    <property type="entry name" value="DNA-binding transcriptional regulator NtrC"/>
    <property type="match status" value="1"/>
</dbReference>
<keyword evidence="10" id="KW-1185">Reference proteome</keyword>
<evidence type="ECO:0000256" key="2">
    <source>
        <dbReference type="ARBA" id="ARBA00022840"/>
    </source>
</evidence>
<dbReference type="Gene3D" id="3.30.450.40">
    <property type="match status" value="1"/>
</dbReference>
<dbReference type="InterPro" id="IPR003593">
    <property type="entry name" value="AAA+_ATPase"/>
</dbReference>
<keyword evidence="5" id="KW-0010">Activator</keyword>